<dbReference type="STRING" id="1054996.SAMN05444414_12530"/>
<dbReference type="Proteomes" id="UP000184191">
    <property type="component" value="Unassembled WGS sequence"/>
</dbReference>
<organism evidence="1 2">
    <name type="scientific">Roseovarius marisflavi</name>
    <dbReference type="NCBI Taxonomy" id="1054996"/>
    <lineage>
        <taxon>Bacteria</taxon>
        <taxon>Pseudomonadati</taxon>
        <taxon>Pseudomonadota</taxon>
        <taxon>Alphaproteobacteria</taxon>
        <taxon>Rhodobacterales</taxon>
        <taxon>Roseobacteraceae</taxon>
        <taxon>Roseovarius</taxon>
    </lineage>
</organism>
<sequence length="203" mass="23222">MGGKGSGRHWQFGAETTESYRSIDIRWLKREGLLSAGVSRYLTWSRAGRVTGSINVRYEPGRVILDYSHRDHGGEWQAEKYPVYLDTTPCHLGGDRQWFLCPARGCGRRVAILYGGAIFACRHCYHLAYPSQREKPGDRAARRADYIRDKLGWKPGILNGPGWKKPKGMHWRTYERLCREHDALSDRALIGIMEHLGLHSGHF</sequence>
<evidence type="ECO:0000313" key="2">
    <source>
        <dbReference type="Proteomes" id="UP000184191"/>
    </source>
</evidence>
<gene>
    <name evidence="1" type="ORF">SAMN05444414_12530</name>
</gene>
<accession>A0A1M7CGQ0</accession>
<dbReference type="AlphaFoldDB" id="A0A1M7CGQ0"/>
<reference evidence="2" key="1">
    <citation type="submission" date="2016-11" db="EMBL/GenBank/DDBJ databases">
        <authorList>
            <person name="Varghese N."/>
            <person name="Submissions S."/>
        </authorList>
    </citation>
    <scope>NUCLEOTIDE SEQUENCE [LARGE SCALE GENOMIC DNA]</scope>
    <source>
        <strain evidence="2">DSM 29327</strain>
    </source>
</reference>
<name>A0A1M7CGQ0_9RHOB</name>
<dbReference type="OrthoDB" id="5951715at2"/>
<keyword evidence="2" id="KW-1185">Reference proteome</keyword>
<evidence type="ECO:0000313" key="1">
    <source>
        <dbReference type="EMBL" id="SHL66461.1"/>
    </source>
</evidence>
<proteinExistence type="predicted"/>
<protein>
    <submittedName>
        <fullName evidence="1">Uncharacterized protein</fullName>
    </submittedName>
</protein>
<dbReference type="EMBL" id="FRBN01000025">
    <property type="protein sequence ID" value="SHL66461.1"/>
    <property type="molecule type" value="Genomic_DNA"/>
</dbReference>